<evidence type="ECO:0000313" key="4">
    <source>
        <dbReference type="Proteomes" id="UP000199155"/>
    </source>
</evidence>
<dbReference type="Pfam" id="PF19701">
    <property type="entry name" value="DUF6199"/>
    <property type="match status" value="1"/>
</dbReference>
<accession>A0A1G8TWB9</accession>
<evidence type="ECO:0000259" key="2">
    <source>
        <dbReference type="Pfam" id="PF19701"/>
    </source>
</evidence>
<feature type="domain" description="DUF6199" evidence="2">
    <location>
        <begin position="5"/>
        <end position="68"/>
    </location>
</feature>
<keyword evidence="1" id="KW-1133">Transmembrane helix</keyword>
<sequence length="70" mass="7951">MSIVFLCLFIAMGLCLVVRPQLLWKLNRPLQRPFVRDYDATEPTPAGYAIQRVVGVLFLGMAVWMLVQAL</sequence>
<keyword evidence="1" id="KW-0472">Membrane</keyword>
<dbReference type="Proteomes" id="UP000199155">
    <property type="component" value="Unassembled WGS sequence"/>
</dbReference>
<dbReference type="InterPro" id="IPR045679">
    <property type="entry name" value="DUF6199"/>
</dbReference>
<feature type="transmembrane region" description="Helical" evidence="1">
    <location>
        <begin position="49"/>
        <end position="67"/>
    </location>
</feature>
<reference evidence="3 4" key="1">
    <citation type="submission" date="2016-10" db="EMBL/GenBank/DDBJ databases">
        <authorList>
            <person name="de Groot N.N."/>
        </authorList>
    </citation>
    <scope>NUCLEOTIDE SEQUENCE [LARGE SCALE GENOMIC DNA]</scope>
    <source>
        <strain evidence="3 4">CGMCC 4.5727</strain>
    </source>
</reference>
<keyword evidence="1" id="KW-0812">Transmembrane</keyword>
<protein>
    <recommendedName>
        <fullName evidence="2">DUF6199 domain-containing protein</fullName>
    </recommendedName>
</protein>
<evidence type="ECO:0000256" key="1">
    <source>
        <dbReference type="SAM" id="Phobius"/>
    </source>
</evidence>
<name>A0A1G8TWB9_9ACTN</name>
<dbReference type="OrthoDB" id="4287766at2"/>
<keyword evidence="4" id="KW-1185">Reference proteome</keyword>
<gene>
    <name evidence="3" type="ORF">SAMN05421806_101492</name>
</gene>
<dbReference type="AlphaFoldDB" id="A0A1G8TWB9"/>
<dbReference type="EMBL" id="FNFF01000001">
    <property type="protein sequence ID" value="SDJ45782.1"/>
    <property type="molecule type" value="Genomic_DNA"/>
</dbReference>
<proteinExistence type="predicted"/>
<evidence type="ECO:0000313" key="3">
    <source>
        <dbReference type="EMBL" id="SDJ45782.1"/>
    </source>
</evidence>
<organism evidence="3 4">
    <name type="scientific">Streptomyces indicus</name>
    <dbReference type="NCBI Taxonomy" id="417292"/>
    <lineage>
        <taxon>Bacteria</taxon>
        <taxon>Bacillati</taxon>
        <taxon>Actinomycetota</taxon>
        <taxon>Actinomycetes</taxon>
        <taxon>Kitasatosporales</taxon>
        <taxon>Streptomycetaceae</taxon>
        <taxon>Streptomyces</taxon>
    </lineage>
</organism>